<dbReference type="AlphaFoldDB" id="A0A811MUT8"/>
<gene>
    <name evidence="1" type="ORF">NCGR_LOCUS7062</name>
</gene>
<accession>A0A811MUT8</accession>
<name>A0A811MUT8_9POAL</name>
<comment type="caution">
    <text evidence="1">The sequence shown here is derived from an EMBL/GenBank/DDBJ whole genome shotgun (WGS) entry which is preliminary data.</text>
</comment>
<dbReference type="EMBL" id="CAJGYO010000002">
    <property type="protein sequence ID" value="CAD6211050.1"/>
    <property type="molecule type" value="Genomic_DNA"/>
</dbReference>
<sequence length="162" mass="18358">MFHDSTADNLAFKVEITRTAEATPCRSRTWLSAAEATLCRFLRQRRRNPQTSELRLARTGARAKPSGQRAMDISGRASKVWRVRVQWAAEQTKKRRGMSTSELAREATAAEKGRWAGHPTLSKDHDARYRGLRSTADEKLVLGSDGCEIKMTWPNIMQELEL</sequence>
<dbReference type="Proteomes" id="UP000604825">
    <property type="component" value="Unassembled WGS sequence"/>
</dbReference>
<evidence type="ECO:0000313" key="2">
    <source>
        <dbReference type="Proteomes" id="UP000604825"/>
    </source>
</evidence>
<reference evidence="1" key="1">
    <citation type="submission" date="2020-10" db="EMBL/GenBank/DDBJ databases">
        <authorList>
            <person name="Han B."/>
            <person name="Lu T."/>
            <person name="Zhao Q."/>
            <person name="Huang X."/>
            <person name="Zhao Y."/>
        </authorList>
    </citation>
    <scope>NUCLEOTIDE SEQUENCE</scope>
</reference>
<keyword evidence="2" id="KW-1185">Reference proteome</keyword>
<organism evidence="1 2">
    <name type="scientific">Miscanthus lutarioriparius</name>
    <dbReference type="NCBI Taxonomy" id="422564"/>
    <lineage>
        <taxon>Eukaryota</taxon>
        <taxon>Viridiplantae</taxon>
        <taxon>Streptophyta</taxon>
        <taxon>Embryophyta</taxon>
        <taxon>Tracheophyta</taxon>
        <taxon>Spermatophyta</taxon>
        <taxon>Magnoliopsida</taxon>
        <taxon>Liliopsida</taxon>
        <taxon>Poales</taxon>
        <taxon>Poaceae</taxon>
        <taxon>PACMAD clade</taxon>
        <taxon>Panicoideae</taxon>
        <taxon>Andropogonodae</taxon>
        <taxon>Andropogoneae</taxon>
        <taxon>Saccharinae</taxon>
        <taxon>Miscanthus</taxon>
    </lineage>
</organism>
<evidence type="ECO:0000313" key="1">
    <source>
        <dbReference type="EMBL" id="CAD6211050.1"/>
    </source>
</evidence>
<protein>
    <submittedName>
        <fullName evidence="1">Uncharacterized protein</fullName>
    </submittedName>
</protein>
<proteinExistence type="predicted"/>